<organism evidence="4 5">
    <name type="scientific">Kaistia dalseonensis</name>
    <dbReference type="NCBI Taxonomy" id="410840"/>
    <lineage>
        <taxon>Bacteria</taxon>
        <taxon>Pseudomonadati</taxon>
        <taxon>Pseudomonadota</taxon>
        <taxon>Alphaproteobacteria</taxon>
        <taxon>Hyphomicrobiales</taxon>
        <taxon>Kaistiaceae</taxon>
        <taxon>Kaistia</taxon>
    </lineage>
</organism>
<evidence type="ECO:0000256" key="1">
    <source>
        <dbReference type="ARBA" id="ARBA00023002"/>
    </source>
</evidence>
<gene>
    <name evidence="4" type="ORF">QO014_000871</name>
</gene>
<feature type="region of interest" description="Disordered" evidence="2">
    <location>
        <begin position="1"/>
        <end position="44"/>
    </location>
</feature>
<dbReference type="InterPro" id="IPR028939">
    <property type="entry name" value="P5C_Rdtase_cat_N"/>
</dbReference>
<feature type="domain" description="Pyrroline-5-carboxylate reductase catalytic N-terminal" evidence="3">
    <location>
        <begin position="34"/>
        <end position="93"/>
    </location>
</feature>
<evidence type="ECO:0000313" key="5">
    <source>
        <dbReference type="Proteomes" id="UP001241603"/>
    </source>
</evidence>
<keyword evidence="1" id="KW-0560">Oxidoreductase</keyword>
<dbReference type="SUPFAM" id="SSF51735">
    <property type="entry name" value="NAD(P)-binding Rossmann-fold domains"/>
    <property type="match status" value="1"/>
</dbReference>
<dbReference type="Gene3D" id="3.40.50.720">
    <property type="entry name" value="NAD(P)-binding Rossmann-like Domain"/>
    <property type="match status" value="1"/>
</dbReference>
<protein>
    <submittedName>
        <fullName evidence="4">Dinucleotide-binding enzyme</fullName>
    </submittedName>
</protein>
<feature type="compositionally biased region" description="Basic residues" evidence="2">
    <location>
        <begin position="1"/>
        <end position="18"/>
    </location>
</feature>
<dbReference type="PANTHER" id="PTHR14239">
    <property type="entry name" value="DUDULIN-RELATED"/>
    <property type="match status" value="1"/>
</dbReference>
<dbReference type="Pfam" id="PF03807">
    <property type="entry name" value="F420_oxidored"/>
    <property type="match status" value="1"/>
</dbReference>
<evidence type="ECO:0000313" key="4">
    <source>
        <dbReference type="EMBL" id="MDQ0436501.1"/>
    </source>
</evidence>
<keyword evidence="5" id="KW-1185">Reference proteome</keyword>
<reference evidence="4 5" key="1">
    <citation type="submission" date="2023-07" db="EMBL/GenBank/DDBJ databases">
        <title>Genomic Encyclopedia of Type Strains, Phase IV (KMG-IV): sequencing the most valuable type-strain genomes for metagenomic binning, comparative biology and taxonomic classification.</title>
        <authorList>
            <person name="Goeker M."/>
        </authorList>
    </citation>
    <scope>NUCLEOTIDE SEQUENCE [LARGE SCALE GENOMIC DNA]</scope>
    <source>
        <strain evidence="4 5">B6-8</strain>
    </source>
</reference>
<comment type="caution">
    <text evidence="4">The sequence shown here is derived from an EMBL/GenBank/DDBJ whole genome shotgun (WGS) entry which is preliminary data.</text>
</comment>
<accession>A0ABU0H2H8</accession>
<name>A0ABU0H2H8_9HYPH</name>
<evidence type="ECO:0000259" key="3">
    <source>
        <dbReference type="Pfam" id="PF03807"/>
    </source>
</evidence>
<sequence>MHAFYRNHRHRSDRRCHRPAPGSQEYRRDRRKQPGPRDVGDLVAKAGPSIVAGTREEAASKDIVFVSVNWPKLRGALQGLPQWNGRILVDTNNNMQRPPLPPIDIGGRASTSIVQEWAPGARVVKAFNHHYFKNLLKAPDADGGRRVLFYAGDDEAAKAEVAKLIDQLGFFGLDLGNVEHGSRLFQSLGGPLIAHDLVRIDSPFP</sequence>
<evidence type="ECO:0000256" key="2">
    <source>
        <dbReference type="SAM" id="MobiDB-lite"/>
    </source>
</evidence>
<dbReference type="InterPro" id="IPR051267">
    <property type="entry name" value="STEAP_metalloreductase"/>
</dbReference>
<dbReference type="InterPro" id="IPR036291">
    <property type="entry name" value="NAD(P)-bd_dom_sf"/>
</dbReference>
<dbReference type="EMBL" id="JAUSVO010000001">
    <property type="protein sequence ID" value="MDQ0436501.1"/>
    <property type="molecule type" value="Genomic_DNA"/>
</dbReference>
<proteinExistence type="predicted"/>
<dbReference type="Proteomes" id="UP001241603">
    <property type="component" value="Unassembled WGS sequence"/>
</dbReference>